<dbReference type="OrthoDB" id="9801978at2"/>
<evidence type="ECO:0000256" key="3">
    <source>
        <dbReference type="ARBA" id="ARBA00022840"/>
    </source>
</evidence>
<dbReference type="InterPro" id="IPR004101">
    <property type="entry name" value="Mur_ligase_C"/>
</dbReference>
<dbReference type="PANTHER" id="PTHR43024:SF1">
    <property type="entry name" value="UDP-N-ACETYLMURAMOYL-TRIPEPTIDE--D-ALANYL-D-ALANINE LIGASE"/>
    <property type="match status" value="1"/>
</dbReference>
<dbReference type="GO" id="GO:0005524">
    <property type="term" value="F:ATP binding"/>
    <property type="evidence" value="ECO:0007669"/>
    <property type="project" value="UniProtKB-KW"/>
</dbReference>
<dbReference type="SUPFAM" id="SSF53244">
    <property type="entry name" value="MurD-like peptide ligases, peptide-binding domain"/>
    <property type="match status" value="1"/>
</dbReference>
<reference evidence="7 8" key="1">
    <citation type="submission" date="2018-08" db="EMBL/GenBank/DDBJ databases">
        <title>Genomic Encyclopedia of Archaeal and Bacterial Type Strains, Phase II (KMG-II): from individual species to whole genera.</title>
        <authorList>
            <person name="Goeker M."/>
        </authorList>
    </citation>
    <scope>NUCLEOTIDE SEQUENCE [LARGE SCALE GENOMIC DNA]</scope>
    <source>
        <strain evidence="7 8">DSM 5002</strain>
    </source>
</reference>
<dbReference type="PANTHER" id="PTHR43024">
    <property type="entry name" value="UDP-N-ACETYLMURAMOYL-TRIPEPTIDE--D-ALANYL-D-ALANINE LIGASE"/>
    <property type="match status" value="1"/>
</dbReference>
<dbReference type="Pfam" id="PF08245">
    <property type="entry name" value="Mur_ligase_M"/>
    <property type="match status" value="1"/>
</dbReference>
<evidence type="ECO:0000259" key="6">
    <source>
        <dbReference type="Pfam" id="PF08245"/>
    </source>
</evidence>
<evidence type="ECO:0000256" key="1">
    <source>
        <dbReference type="ARBA" id="ARBA00022598"/>
    </source>
</evidence>
<evidence type="ECO:0000313" key="7">
    <source>
        <dbReference type="EMBL" id="RIA47283.1"/>
    </source>
</evidence>
<dbReference type="InterPro" id="IPR036615">
    <property type="entry name" value="Mur_ligase_C_dom_sf"/>
</dbReference>
<dbReference type="Gene3D" id="3.90.190.20">
    <property type="entry name" value="Mur ligase, C-terminal domain"/>
    <property type="match status" value="1"/>
</dbReference>
<comment type="caution">
    <text evidence="7">The sequence shown here is derived from an EMBL/GenBank/DDBJ whole genome shotgun (WGS) entry which is preliminary data.</text>
</comment>
<feature type="transmembrane region" description="Helical" evidence="4">
    <location>
        <begin position="6"/>
        <end position="21"/>
    </location>
</feature>
<keyword evidence="3" id="KW-0067">ATP-binding</keyword>
<dbReference type="Proteomes" id="UP000266273">
    <property type="component" value="Unassembled WGS sequence"/>
</dbReference>
<name>A0A397PFP4_9HYPH</name>
<dbReference type="EMBL" id="QXDF01000004">
    <property type="protein sequence ID" value="RIA47283.1"/>
    <property type="molecule type" value="Genomic_DNA"/>
</dbReference>
<sequence>MIWLGGAVTAVAFLFFALRRLRRYLHIYQQEEYDSLRFLRWLVRSFAFDKRVAVAIAVIALFVTLAGPILPAIWQGALAGLFILAAVLEPDPRKNAKKKLAMTKRAQRIYWTALVLTVPVAGIAAFAPAPLWWVAPLWALPLVLVLGNLILMPLESRTQRKFWNEAHAKLKRLRPTVIGITGSFGKTSVKHILGHILSMHARTLYTPGSVNTVMGNTRIIREQLKPGTRYFIAEMGAYGIGSIKRLCDLTPPDLGILTTIGEAHYERFKSLETVAQAKFELSEAVVAKEGKMIVGEEVLAQQYAVDYMNAHRDNFIICGEGEFADLKILNVEQSKDGLKVRVTWPEMFGAEEFALFAPLYGLHHGTNMALAFGAAVLAGVPAKKAIAAMATVPQIEHRLEVKPQGDGSILIDDAYNSNPSGFAAALELTDKLRNGRGRRILITPGMAELGERHDQAHAELGLKAAQCIDVALVVRPDRIPTFVDTFERRAANGRVVKLNSFAEAEDWLKRNVKEDDVVLIENDLPDILEREFRV</sequence>
<dbReference type="Pfam" id="PF02875">
    <property type="entry name" value="Mur_ligase_C"/>
    <property type="match status" value="1"/>
</dbReference>
<evidence type="ECO:0000313" key="8">
    <source>
        <dbReference type="Proteomes" id="UP000266273"/>
    </source>
</evidence>
<keyword evidence="4" id="KW-0472">Membrane</keyword>
<dbReference type="AlphaFoldDB" id="A0A397PFP4"/>
<protein>
    <submittedName>
        <fullName evidence="7">UDP-N-acetylmuramoyl-tripeptide--D-alanyl-D-alanine ligase</fullName>
    </submittedName>
</protein>
<feature type="domain" description="Mur ligase C-terminal" evidence="5">
    <location>
        <begin position="397"/>
        <end position="520"/>
    </location>
</feature>
<keyword evidence="1 7" id="KW-0436">Ligase</keyword>
<feature type="transmembrane region" description="Helical" evidence="4">
    <location>
        <begin position="109"/>
        <end position="127"/>
    </location>
</feature>
<evidence type="ECO:0000256" key="4">
    <source>
        <dbReference type="SAM" id="Phobius"/>
    </source>
</evidence>
<keyword evidence="4" id="KW-0812">Transmembrane</keyword>
<dbReference type="RefSeq" id="WP_119062457.1">
    <property type="nucleotide sequence ID" value="NZ_QXDF01000004.1"/>
</dbReference>
<dbReference type="InterPro" id="IPR013221">
    <property type="entry name" value="Mur_ligase_cen"/>
</dbReference>
<dbReference type="InterPro" id="IPR051046">
    <property type="entry name" value="MurCDEF_CellWall_CoF430Synth"/>
</dbReference>
<keyword evidence="4" id="KW-1133">Transmembrane helix</keyword>
<dbReference type="SUPFAM" id="SSF53623">
    <property type="entry name" value="MurD-like peptide ligases, catalytic domain"/>
    <property type="match status" value="1"/>
</dbReference>
<dbReference type="InterPro" id="IPR036565">
    <property type="entry name" value="Mur-like_cat_sf"/>
</dbReference>
<organism evidence="7 8">
    <name type="scientific">Dichotomicrobium thermohalophilum</name>
    <dbReference type="NCBI Taxonomy" id="933063"/>
    <lineage>
        <taxon>Bacteria</taxon>
        <taxon>Pseudomonadati</taxon>
        <taxon>Pseudomonadota</taxon>
        <taxon>Alphaproteobacteria</taxon>
        <taxon>Hyphomicrobiales</taxon>
        <taxon>Hyphomicrobiaceae</taxon>
        <taxon>Dichotomicrobium</taxon>
    </lineage>
</organism>
<dbReference type="GO" id="GO:0016881">
    <property type="term" value="F:acid-amino acid ligase activity"/>
    <property type="evidence" value="ECO:0007669"/>
    <property type="project" value="InterPro"/>
</dbReference>
<accession>A0A397PFP4</accession>
<dbReference type="Gene3D" id="3.40.1190.10">
    <property type="entry name" value="Mur-like, catalytic domain"/>
    <property type="match status" value="1"/>
</dbReference>
<keyword evidence="2" id="KW-0547">Nucleotide-binding</keyword>
<feature type="transmembrane region" description="Helical" evidence="4">
    <location>
        <begin position="69"/>
        <end position="88"/>
    </location>
</feature>
<evidence type="ECO:0000259" key="5">
    <source>
        <dbReference type="Pfam" id="PF02875"/>
    </source>
</evidence>
<feature type="transmembrane region" description="Helical" evidence="4">
    <location>
        <begin position="133"/>
        <end position="151"/>
    </location>
</feature>
<proteinExistence type="predicted"/>
<evidence type="ECO:0000256" key="2">
    <source>
        <dbReference type="ARBA" id="ARBA00022741"/>
    </source>
</evidence>
<feature type="domain" description="Mur ligase central" evidence="6">
    <location>
        <begin position="180"/>
        <end position="375"/>
    </location>
</feature>
<gene>
    <name evidence="7" type="ORF">BXY53_2666</name>
</gene>
<keyword evidence="8" id="KW-1185">Reference proteome</keyword>